<evidence type="ECO:0000313" key="2">
    <source>
        <dbReference type="EMBL" id="KAK4184199.1"/>
    </source>
</evidence>
<feature type="transmembrane region" description="Helical" evidence="1">
    <location>
        <begin position="159"/>
        <end position="180"/>
    </location>
</feature>
<keyword evidence="3" id="KW-1185">Reference proteome</keyword>
<sequence>MEQATISNPPPPHVSPPGIWITKLLFRGVQIIFSIAMLGVMGAIVSVGVWSGFAYVLVAPATVVSICWALAEGICIIARRGRRGIHPGANVALDLLLWLGFVATTVSVWLLLDVTGWYYYDYYGSSYGGSLYSPYSSSRYRYTYITSNELRDLKEKTTALLGLGGTLTVLHFVTFVIACYETNVRNRKPHTTIIVQQQPYQGMAMGYPANPVTYEVKPPAPVGSPAPGYGYTPNTYQNA</sequence>
<dbReference type="AlphaFoldDB" id="A0AAN6WLS2"/>
<reference evidence="2" key="2">
    <citation type="submission" date="2023-05" db="EMBL/GenBank/DDBJ databases">
        <authorList>
            <consortium name="Lawrence Berkeley National Laboratory"/>
            <person name="Steindorff A."/>
            <person name="Hensen N."/>
            <person name="Bonometti L."/>
            <person name="Westerberg I."/>
            <person name="Brannstrom I.O."/>
            <person name="Guillou S."/>
            <person name="Cros-Aarteil S."/>
            <person name="Calhoun S."/>
            <person name="Haridas S."/>
            <person name="Kuo A."/>
            <person name="Mondo S."/>
            <person name="Pangilinan J."/>
            <person name="Riley R."/>
            <person name="Labutti K."/>
            <person name="Andreopoulos B."/>
            <person name="Lipzen A."/>
            <person name="Chen C."/>
            <person name="Yanf M."/>
            <person name="Daum C."/>
            <person name="Ng V."/>
            <person name="Clum A."/>
            <person name="Ohm R."/>
            <person name="Martin F."/>
            <person name="Silar P."/>
            <person name="Natvig D."/>
            <person name="Lalanne C."/>
            <person name="Gautier V."/>
            <person name="Ament-Velasquez S.L."/>
            <person name="Kruys A."/>
            <person name="Hutchinson M.I."/>
            <person name="Powell A.J."/>
            <person name="Barry K."/>
            <person name="Miller A.N."/>
            <person name="Grigoriev I.V."/>
            <person name="Debuchy R."/>
            <person name="Gladieux P."/>
            <person name="Thoren M.H."/>
            <person name="Johannesson H."/>
        </authorList>
    </citation>
    <scope>NUCLEOTIDE SEQUENCE</scope>
    <source>
        <strain evidence="2">PSN309</strain>
    </source>
</reference>
<comment type="caution">
    <text evidence="2">The sequence shown here is derived from an EMBL/GenBank/DDBJ whole genome shotgun (WGS) entry which is preliminary data.</text>
</comment>
<dbReference type="Proteomes" id="UP001302126">
    <property type="component" value="Unassembled WGS sequence"/>
</dbReference>
<name>A0AAN6WLS2_9PEZI</name>
<organism evidence="2 3">
    <name type="scientific">Podospora australis</name>
    <dbReference type="NCBI Taxonomy" id="1536484"/>
    <lineage>
        <taxon>Eukaryota</taxon>
        <taxon>Fungi</taxon>
        <taxon>Dikarya</taxon>
        <taxon>Ascomycota</taxon>
        <taxon>Pezizomycotina</taxon>
        <taxon>Sordariomycetes</taxon>
        <taxon>Sordariomycetidae</taxon>
        <taxon>Sordariales</taxon>
        <taxon>Podosporaceae</taxon>
        <taxon>Podospora</taxon>
    </lineage>
</organism>
<feature type="transmembrane region" description="Helical" evidence="1">
    <location>
        <begin position="91"/>
        <end position="112"/>
    </location>
</feature>
<proteinExistence type="predicted"/>
<keyword evidence="1" id="KW-0812">Transmembrane</keyword>
<protein>
    <recommendedName>
        <fullName evidence="4">MARVEL domain-containing protein</fullName>
    </recommendedName>
</protein>
<accession>A0AAN6WLS2</accession>
<keyword evidence="1" id="KW-0472">Membrane</keyword>
<evidence type="ECO:0008006" key="4">
    <source>
        <dbReference type="Google" id="ProtNLM"/>
    </source>
</evidence>
<feature type="transmembrane region" description="Helical" evidence="1">
    <location>
        <begin position="53"/>
        <end position="79"/>
    </location>
</feature>
<evidence type="ECO:0000313" key="3">
    <source>
        <dbReference type="Proteomes" id="UP001302126"/>
    </source>
</evidence>
<gene>
    <name evidence="2" type="ORF">QBC35DRAFT_65653</name>
</gene>
<feature type="transmembrane region" description="Helical" evidence="1">
    <location>
        <begin position="24"/>
        <end position="47"/>
    </location>
</feature>
<reference evidence="2" key="1">
    <citation type="journal article" date="2023" name="Mol. Phylogenet. Evol.">
        <title>Genome-scale phylogeny and comparative genomics of the fungal order Sordariales.</title>
        <authorList>
            <person name="Hensen N."/>
            <person name="Bonometti L."/>
            <person name="Westerberg I."/>
            <person name="Brannstrom I.O."/>
            <person name="Guillou S."/>
            <person name="Cros-Aarteil S."/>
            <person name="Calhoun S."/>
            <person name="Haridas S."/>
            <person name="Kuo A."/>
            <person name="Mondo S."/>
            <person name="Pangilinan J."/>
            <person name="Riley R."/>
            <person name="LaButti K."/>
            <person name="Andreopoulos B."/>
            <person name="Lipzen A."/>
            <person name="Chen C."/>
            <person name="Yan M."/>
            <person name="Daum C."/>
            <person name="Ng V."/>
            <person name="Clum A."/>
            <person name="Steindorff A."/>
            <person name="Ohm R.A."/>
            <person name="Martin F."/>
            <person name="Silar P."/>
            <person name="Natvig D.O."/>
            <person name="Lalanne C."/>
            <person name="Gautier V."/>
            <person name="Ament-Velasquez S.L."/>
            <person name="Kruys A."/>
            <person name="Hutchinson M.I."/>
            <person name="Powell A.J."/>
            <person name="Barry K."/>
            <person name="Miller A.N."/>
            <person name="Grigoriev I.V."/>
            <person name="Debuchy R."/>
            <person name="Gladieux P."/>
            <person name="Hiltunen Thoren M."/>
            <person name="Johannesson H."/>
        </authorList>
    </citation>
    <scope>NUCLEOTIDE SEQUENCE</scope>
    <source>
        <strain evidence="2">PSN309</strain>
    </source>
</reference>
<evidence type="ECO:0000256" key="1">
    <source>
        <dbReference type="SAM" id="Phobius"/>
    </source>
</evidence>
<dbReference type="EMBL" id="MU864500">
    <property type="protein sequence ID" value="KAK4184199.1"/>
    <property type="molecule type" value="Genomic_DNA"/>
</dbReference>
<keyword evidence="1" id="KW-1133">Transmembrane helix</keyword>